<gene>
    <name evidence="1" type="ORF">D6850_09690</name>
</gene>
<protein>
    <submittedName>
        <fullName evidence="1">DUF2927 domain-containing protein</fullName>
    </submittedName>
</protein>
<reference evidence="1 2" key="1">
    <citation type="submission" date="2018-09" db="EMBL/GenBank/DDBJ databases">
        <title>Roseovarius spongiae sp. nov., isolated from a marine sponge.</title>
        <authorList>
            <person name="Zhuang L."/>
            <person name="Luo L."/>
        </authorList>
    </citation>
    <scope>NUCLEOTIDE SEQUENCE [LARGE SCALE GENOMIC DNA]</scope>
    <source>
        <strain evidence="1 2">HN-E21</strain>
    </source>
</reference>
<dbReference type="EMBL" id="RAPE01000002">
    <property type="protein sequence ID" value="RKF15441.1"/>
    <property type="molecule type" value="Genomic_DNA"/>
</dbReference>
<dbReference type="Proteomes" id="UP000281128">
    <property type="component" value="Unassembled WGS sequence"/>
</dbReference>
<comment type="caution">
    <text evidence="1">The sequence shown here is derived from an EMBL/GenBank/DDBJ whole genome shotgun (WGS) entry which is preliminary data.</text>
</comment>
<dbReference type="InterPro" id="IPR021323">
    <property type="entry name" value="DUF2927"/>
</dbReference>
<accession>A0A3A8AYQ3</accession>
<evidence type="ECO:0000313" key="2">
    <source>
        <dbReference type="Proteomes" id="UP000281128"/>
    </source>
</evidence>
<sequence length="455" mass="49555">MRRLILPVCLMLGACMPGPSRDVTSRAATATEGGMPVMRSFPASRPTAPARANSDIARDFIDLAMQLESGRALPVLTRFEGPITVRVTGAAPPTLMPDLGRLLHRLRAEAGIDIRQVAANDANITIEAVTRAEIRRNLPEAACFVAPNISRLSQYRAARRKRLTNWSGLTTRRRVAIFVPNDSSPQEARDCLHEELAQALGPLNDLYRLPDSVFNDDNVHTVLTGFDMLILRAFYAPELQSGMSRRAVMARLPAILARLNPRGETIAPRPASTTPRAWIRAVQTALGPGAGPAARRAAAQDAVRIAQTAGWTDHRRGFSHFALGRLTRSTDPDFAHEQFRFADAFYRRSPGAALHRAHAAAQLASHAITEGRGEAALRLLAPHVAIAQTHENAALLASLMMLRAEALDLTGRASEARAVRLDSIGWARYGYGADWAVRAKLREISALNPLKARDG</sequence>
<organism evidence="1 2">
    <name type="scientific">Roseovarius spongiae</name>
    <dbReference type="NCBI Taxonomy" id="2320272"/>
    <lineage>
        <taxon>Bacteria</taxon>
        <taxon>Pseudomonadati</taxon>
        <taxon>Pseudomonadota</taxon>
        <taxon>Alphaproteobacteria</taxon>
        <taxon>Rhodobacterales</taxon>
        <taxon>Roseobacteraceae</taxon>
        <taxon>Roseovarius</taxon>
    </lineage>
</organism>
<dbReference type="OrthoDB" id="7823193at2"/>
<dbReference type="RefSeq" id="WP_121166911.1">
    <property type="nucleotide sequence ID" value="NZ_RAPE01000002.1"/>
</dbReference>
<name>A0A3A8AYQ3_9RHOB</name>
<evidence type="ECO:0000313" key="1">
    <source>
        <dbReference type="EMBL" id="RKF15441.1"/>
    </source>
</evidence>
<dbReference type="Pfam" id="PF11150">
    <property type="entry name" value="DUF2927"/>
    <property type="match status" value="1"/>
</dbReference>
<dbReference type="PROSITE" id="PS51257">
    <property type="entry name" value="PROKAR_LIPOPROTEIN"/>
    <property type="match status" value="1"/>
</dbReference>
<keyword evidence="2" id="KW-1185">Reference proteome</keyword>
<proteinExistence type="predicted"/>
<dbReference type="AlphaFoldDB" id="A0A3A8AYQ3"/>